<evidence type="ECO:0000313" key="1">
    <source>
        <dbReference type="EMBL" id="TGX84116.1"/>
    </source>
</evidence>
<sequence>MGTHRRIGLFGGTFDPVHIAHTALAKAFRRQLGLDEVWFLVTPQNPWKTDSRLSPDHDRLEMARLALENEEGLTASDYEFHLEKPSFSYRTLRSLRTEFPATEFTLLIGGDNWAAFDNWAEHREILTHHPVAVYPRTGSALTTPEALQDMELRLSIVTQPLLDISSTEIRRRVMEGKRITDLVCPKVAEYIKKNGLYLR</sequence>
<keyword evidence="1" id="KW-0548">Nucleotidyltransferase</keyword>
<keyword evidence="1" id="KW-0808">Transferase</keyword>
<reference evidence="1" key="1">
    <citation type="submission" date="2019-04" db="EMBL/GenBank/DDBJ databases">
        <title>Microbes associate with the intestines of laboratory mice.</title>
        <authorList>
            <person name="Navarre W."/>
            <person name="Wong E."/>
            <person name="Huang K."/>
            <person name="Tropini C."/>
            <person name="Ng K."/>
            <person name="Yu B."/>
        </authorList>
    </citation>
    <scope>NUCLEOTIDE SEQUENCE</scope>
    <source>
        <strain evidence="1">NM73_A23</strain>
    </source>
</reference>
<gene>
    <name evidence="1" type="primary">nadD</name>
    <name evidence="1" type="ORF">E5358_00305</name>
</gene>
<accession>A0AC61QUA0</accession>
<keyword evidence="2" id="KW-1185">Reference proteome</keyword>
<protein>
    <submittedName>
        <fullName evidence="1">Nicotinate (Nicotinamide) nucleotide adenylyltransferase</fullName>
    </submittedName>
</protein>
<dbReference type="EMBL" id="SRZC01000001">
    <property type="protein sequence ID" value="TGX84116.1"/>
    <property type="molecule type" value="Genomic_DNA"/>
</dbReference>
<evidence type="ECO:0000313" key="2">
    <source>
        <dbReference type="Proteomes" id="UP000308886"/>
    </source>
</evidence>
<name>A0AC61QUA0_9BACT</name>
<comment type="caution">
    <text evidence="1">The sequence shown here is derived from an EMBL/GenBank/DDBJ whole genome shotgun (WGS) entry which is preliminary data.</text>
</comment>
<proteinExistence type="predicted"/>
<dbReference type="Proteomes" id="UP000308886">
    <property type="component" value="Unassembled WGS sequence"/>
</dbReference>
<organism evidence="1 2">
    <name type="scientific">Palleniella muris</name>
    <dbReference type="NCBI Taxonomy" id="3038145"/>
    <lineage>
        <taxon>Bacteria</taxon>
        <taxon>Pseudomonadati</taxon>
        <taxon>Bacteroidota</taxon>
        <taxon>Bacteroidia</taxon>
        <taxon>Bacteroidales</taxon>
        <taxon>Prevotellaceae</taxon>
        <taxon>Palleniella</taxon>
    </lineage>
</organism>